<dbReference type="Proteomes" id="UP001589647">
    <property type="component" value="Unassembled WGS sequence"/>
</dbReference>
<keyword evidence="2" id="KW-1185">Reference proteome</keyword>
<accession>A0ABV5I6J8</accession>
<gene>
    <name evidence="1" type="ORF">ACFFV7_03040</name>
</gene>
<proteinExistence type="predicted"/>
<dbReference type="InterPro" id="IPR029032">
    <property type="entry name" value="AhpD-like"/>
</dbReference>
<reference evidence="1 2" key="1">
    <citation type="submission" date="2024-09" db="EMBL/GenBank/DDBJ databases">
        <authorList>
            <person name="Sun Q."/>
            <person name="Mori K."/>
        </authorList>
    </citation>
    <scope>NUCLEOTIDE SEQUENCE [LARGE SCALE GENOMIC DNA]</scope>
    <source>
        <strain evidence="1 2">CCM 3426</strain>
    </source>
</reference>
<comment type="caution">
    <text evidence="1">The sequence shown here is derived from an EMBL/GenBank/DDBJ whole genome shotgun (WGS) entry which is preliminary data.</text>
</comment>
<organism evidence="1 2">
    <name type="scientific">Nonomuraea spiralis</name>
    <dbReference type="NCBI Taxonomy" id="46182"/>
    <lineage>
        <taxon>Bacteria</taxon>
        <taxon>Bacillati</taxon>
        <taxon>Actinomycetota</taxon>
        <taxon>Actinomycetes</taxon>
        <taxon>Streptosporangiales</taxon>
        <taxon>Streptosporangiaceae</taxon>
        <taxon>Nonomuraea</taxon>
    </lineage>
</organism>
<sequence length="339" mass="35193">MSSLIRHVTPIPQERAKGLLAQVYAQVDAEFSSIGPAVAMMSPAPELMAAGWSLMRESQLAGEAPAVDKTLVALGAARANGLDYDVEAFLAVLRLLGEAELAEAAGRGEPPADPDRAALLEWAASTGLAAREPLEAPFAGARAAEFLGTLLFTHFIDRVAAAMLPAGLTPGTLDPADLPPFEGAPVLREPGQDLRPGTTLPLLDGLPAQEPPAWADGSPIGRAYAALAATAAQGAGLLTPAAAETVSRVIAEHRGRRLPETGPLEEPLAALPGVERAGARVAILAGLAPEAVTDEQVADWRATDRRLSDHCTVYLLAHGAMTAVTHIEADLTRTAPGRR</sequence>
<dbReference type="RefSeq" id="WP_189645746.1">
    <property type="nucleotide sequence ID" value="NZ_BMRC01000001.1"/>
</dbReference>
<evidence type="ECO:0000313" key="1">
    <source>
        <dbReference type="EMBL" id="MFB9200158.1"/>
    </source>
</evidence>
<protein>
    <recommendedName>
        <fullName evidence="3">DNA-binding protein</fullName>
    </recommendedName>
</protein>
<dbReference type="Gene3D" id="1.20.1290.10">
    <property type="entry name" value="AhpD-like"/>
    <property type="match status" value="1"/>
</dbReference>
<dbReference type="EMBL" id="JBHMEI010000001">
    <property type="protein sequence ID" value="MFB9200158.1"/>
    <property type="molecule type" value="Genomic_DNA"/>
</dbReference>
<evidence type="ECO:0008006" key="3">
    <source>
        <dbReference type="Google" id="ProtNLM"/>
    </source>
</evidence>
<dbReference type="SUPFAM" id="SSF69118">
    <property type="entry name" value="AhpD-like"/>
    <property type="match status" value="1"/>
</dbReference>
<evidence type="ECO:0000313" key="2">
    <source>
        <dbReference type="Proteomes" id="UP001589647"/>
    </source>
</evidence>
<name>A0ABV5I6J8_9ACTN</name>